<keyword evidence="3 4" id="KW-0539">Nucleus</keyword>
<reference evidence="6 7" key="1">
    <citation type="submission" date="2015-05" db="EMBL/GenBank/DDBJ databases">
        <title>Distinctive expansion of gene families associated with plant cell wall degradation and secondary metabolism in the genomes of grapevine trunk pathogens.</title>
        <authorList>
            <person name="Lawrence D.P."/>
            <person name="Travadon R."/>
            <person name="Rolshausen P.E."/>
            <person name="Baumgartner K."/>
        </authorList>
    </citation>
    <scope>NUCLEOTIDE SEQUENCE [LARGE SCALE GENOMIC DNA]</scope>
    <source>
        <strain evidence="6">UCRPC4</strain>
    </source>
</reference>
<evidence type="ECO:0000256" key="5">
    <source>
        <dbReference type="SAM" id="MobiDB-lite"/>
    </source>
</evidence>
<comment type="subcellular location">
    <subcellularLocation>
        <location evidence="1 4">Nucleus</location>
    </subcellularLocation>
</comment>
<keyword evidence="4" id="KW-0010">Activator</keyword>
<dbReference type="Gene3D" id="1.10.287.3490">
    <property type="match status" value="1"/>
</dbReference>
<dbReference type="Proteomes" id="UP000053317">
    <property type="component" value="Unassembled WGS sequence"/>
</dbReference>
<comment type="function">
    <text evidence="4">Component of the Mediator complex, a coactivator involved in the regulated transcription of nearly all RNA polymerase II-dependent genes. Mediator functions as a bridge to convey information from gene-specific regulatory proteins to the basal RNA polymerase II transcription machinery. Mediator is recruited to promoters by direct interactions with regulatory proteins and serves as a scaffold for the assembly of a functional pre-initiation complex with RNA polymerase II and the general transcription factors.</text>
</comment>
<comment type="subunit">
    <text evidence="4">Component of the Mediator complex.</text>
</comment>
<evidence type="ECO:0000256" key="1">
    <source>
        <dbReference type="ARBA" id="ARBA00004123"/>
    </source>
</evidence>
<keyword evidence="7" id="KW-1185">Reference proteome</keyword>
<evidence type="ECO:0000313" key="6">
    <source>
        <dbReference type="EMBL" id="KKY24940.1"/>
    </source>
</evidence>
<evidence type="ECO:0000256" key="4">
    <source>
        <dbReference type="RuleBase" id="RU364147"/>
    </source>
</evidence>
<comment type="caution">
    <text evidence="6">The sequence shown here is derived from an EMBL/GenBank/DDBJ whole genome shotgun (WGS) entry which is preliminary data.</text>
</comment>
<name>A0A0G2H8K4_PHACM</name>
<reference evidence="6 7" key="2">
    <citation type="submission" date="2015-05" db="EMBL/GenBank/DDBJ databases">
        <authorList>
            <person name="Morales-Cruz A."/>
            <person name="Amrine K.C."/>
            <person name="Cantu D."/>
        </authorList>
    </citation>
    <scope>NUCLEOTIDE SEQUENCE [LARGE SCALE GENOMIC DNA]</scope>
    <source>
        <strain evidence="6">UCRPC4</strain>
    </source>
</reference>
<sequence length="181" mass="19438">MARSIMSEEQSTTTFTPSERIAQISEIDSQIAFLLQSAGQALQSLTNPSSTSDVESSRTTFRSNVRDYFSTLSAIDVGLRRQIYALQEAGLIQEGTAKDARDALARSDTRSVGESGGLDASWLNSRAKDKVGKGMEAELWERAGQLVDKLNGTGGAHAQKQDIGDDMDVEKEDGSDTQSGG</sequence>
<gene>
    <name evidence="4" type="primary">MED11</name>
    <name evidence="6" type="ORF">UCRPC4_g02241</name>
</gene>
<dbReference type="PANTHER" id="PTHR22890">
    <property type="entry name" value="MEDIATOR OF RNA POLYMERASE II TRANSCRIPTION SUBUNIT 11"/>
    <property type="match status" value="1"/>
</dbReference>
<keyword evidence="4" id="KW-0804">Transcription</keyword>
<evidence type="ECO:0000256" key="3">
    <source>
        <dbReference type="ARBA" id="ARBA00023242"/>
    </source>
</evidence>
<dbReference type="GO" id="GO:0016592">
    <property type="term" value="C:mediator complex"/>
    <property type="evidence" value="ECO:0007669"/>
    <property type="project" value="InterPro"/>
</dbReference>
<dbReference type="EMBL" id="LCWF01000054">
    <property type="protein sequence ID" value="KKY24940.1"/>
    <property type="molecule type" value="Genomic_DNA"/>
</dbReference>
<accession>A0A0G2H8K4</accession>
<comment type="similarity">
    <text evidence="2 4">Belongs to the Mediator complex subunit 11 family.</text>
</comment>
<feature type="region of interest" description="Disordered" evidence="5">
    <location>
        <begin position="150"/>
        <end position="181"/>
    </location>
</feature>
<keyword evidence="4" id="KW-0805">Transcription regulation</keyword>
<protein>
    <recommendedName>
        <fullName evidence="4">Mediator of RNA polymerase II transcription subunit 11</fullName>
    </recommendedName>
    <alternativeName>
        <fullName evidence="4">Mediator complex subunit 11</fullName>
    </alternativeName>
</protein>
<feature type="region of interest" description="Disordered" evidence="5">
    <location>
        <begin position="1"/>
        <end position="20"/>
    </location>
</feature>
<evidence type="ECO:0000256" key="2">
    <source>
        <dbReference type="ARBA" id="ARBA00008186"/>
    </source>
</evidence>
<organism evidence="6 7">
    <name type="scientific">Phaeomoniella chlamydospora</name>
    <name type="common">Phaeoacremonium chlamydosporum</name>
    <dbReference type="NCBI Taxonomy" id="158046"/>
    <lineage>
        <taxon>Eukaryota</taxon>
        <taxon>Fungi</taxon>
        <taxon>Dikarya</taxon>
        <taxon>Ascomycota</taxon>
        <taxon>Pezizomycotina</taxon>
        <taxon>Eurotiomycetes</taxon>
        <taxon>Chaetothyriomycetidae</taxon>
        <taxon>Phaeomoniellales</taxon>
        <taxon>Phaeomoniellaceae</taxon>
        <taxon>Phaeomoniella</taxon>
    </lineage>
</organism>
<feature type="compositionally biased region" description="Polar residues" evidence="5">
    <location>
        <begin position="7"/>
        <end position="17"/>
    </location>
</feature>
<dbReference type="Pfam" id="PF10280">
    <property type="entry name" value="Med11"/>
    <property type="match status" value="1"/>
</dbReference>
<dbReference type="GO" id="GO:0006357">
    <property type="term" value="P:regulation of transcription by RNA polymerase II"/>
    <property type="evidence" value="ECO:0007669"/>
    <property type="project" value="InterPro"/>
</dbReference>
<evidence type="ECO:0000313" key="7">
    <source>
        <dbReference type="Proteomes" id="UP000053317"/>
    </source>
</evidence>
<dbReference type="OrthoDB" id="5418434at2759"/>
<dbReference type="AlphaFoldDB" id="A0A0G2H8K4"/>
<dbReference type="GO" id="GO:0003712">
    <property type="term" value="F:transcription coregulator activity"/>
    <property type="evidence" value="ECO:0007669"/>
    <property type="project" value="InterPro"/>
</dbReference>
<feature type="compositionally biased region" description="Acidic residues" evidence="5">
    <location>
        <begin position="164"/>
        <end position="175"/>
    </location>
</feature>
<proteinExistence type="inferred from homology"/>
<dbReference type="InterPro" id="IPR019404">
    <property type="entry name" value="Mediator_Med11"/>
</dbReference>